<proteinExistence type="predicted"/>
<dbReference type="AlphaFoldDB" id="A0A6J7KAK4"/>
<keyword evidence="1" id="KW-0812">Transmembrane</keyword>
<organism evidence="2">
    <name type="scientific">freshwater metagenome</name>
    <dbReference type="NCBI Taxonomy" id="449393"/>
    <lineage>
        <taxon>unclassified sequences</taxon>
        <taxon>metagenomes</taxon>
        <taxon>ecological metagenomes</taxon>
    </lineage>
</organism>
<keyword evidence="1" id="KW-1133">Transmembrane helix</keyword>
<gene>
    <name evidence="2" type="ORF">UFOPK3773_01493</name>
</gene>
<name>A0A6J7KAK4_9ZZZZ</name>
<protein>
    <submittedName>
        <fullName evidence="2">Unannotated protein</fullName>
    </submittedName>
</protein>
<dbReference type="EMBL" id="CAFBNF010000181">
    <property type="protein sequence ID" value="CAB4952537.1"/>
    <property type="molecule type" value="Genomic_DNA"/>
</dbReference>
<accession>A0A6J7KAK4</accession>
<reference evidence="2" key="1">
    <citation type="submission" date="2020-05" db="EMBL/GenBank/DDBJ databases">
        <authorList>
            <person name="Chiriac C."/>
            <person name="Salcher M."/>
            <person name="Ghai R."/>
            <person name="Kavagutti S V."/>
        </authorList>
    </citation>
    <scope>NUCLEOTIDE SEQUENCE</scope>
</reference>
<keyword evidence="1" id="KW-0472">Membrane</keyword>
<feature type="transmembrane region" description="Helical" evidence="1">
    <location>
        <begin position="20"/>
        <end position="41"/>
    </location>
</feature>
<evidence type="ECO:0000313" key="2">
    <source>
        <dbReference type="EMBL" id="CAB4952537.1"/>
    </source>
</evidence>
<evidence type="ECO:0000256" key="1">
    <source>
        <dbReference type="SAM" id="Phobius"/>
    </source>
</evidence>
<sequence length="91" mass="9435">MTLPAGVALGLAPRPLSTPVLVPVVAVVIVKVVVVGTVFTVKVPLYRASRVPPSPDSATVSPTDSECAVAVVTLMSFEPVVLVRELMTRAV</sequence>